<dbReference type="Proteomes" id="UP001189624">
    <property type="component" value="Chromosome 1"/>
</dbReference>
<organism evidence="1 2">
    <name type="scientific">Sphenostylis stenocarpa</name>
    <dbReference type="NCBI Taxonomy" id="92480"/>
    <lineage>
        <taxon>Eukaryota</taxon>
        <taxon>Viridiplantae</taxon>
        <taxon>Streptophyta</taxon>
        <taxon>Embryophyta</taxon>
        <taxon>Tracheophyta</taxon>
        <taxon>Spermatophyta</taxon>
        <taxon>Magnoliopsida</taxon>
        <taxon>eudicotyledons</taxon>
        <taxon>Gunneridae</taxon>
        <taxon>Pentapetalae</taxon>
        <taxon>rosids</taxon>
        <taxon>fabids</taxon>
        <taxon>Fabales</taxon>
        <taxon>Fabaceae</taxon>
        <taxon>Papilionoideae</taxon>
        <taxon>50 kb inversion clade</taxon>
        <taxon>NPAAA clade</taxon>
        <taxon>indigoferoid/millettioid clade</taxon>
        <taxon>Phaseoleae</taxon>
        <taxon>Sphenostylis</taxon>
    </lineage>
</organism>
<dbReference type="Gramene" id="rna-AYBTSS11_LOCUS2132">
    <property type="protein sequence ID" value="CAJ1859405.1"/>
    <property type="gene ID" value="gene-AYBTSS11_LOCUS2132"/>
</dbReference>
<name>A0AA86RW09_9FABA</name>
<proteinExistence type="predicted"/>
<gene>
    <name evidence="1" type="ORF">AYBTSS11_LOCUS2132</name>
</gene>
<sequence>MLHSTSLLPHNNRFLFSFGSQPSYSHSHSHSLSFSKFLSLPSSLSSCCRVARISTETLEVSQPPPNDFNFHREIARLAALRHRLAACATLGDKLRVLNADSRVKRFFGSRRGLSSVLASFRLSSDQLFLLKCVVAAGQEHVLYLDENEALESAAAAASAVKSALYVIAEMIENLDSYSGNGGTGLGMALEDHEIMELKKLLETLAEIERFYDCIGGIIGSVLRFPTFTICFVWNKWDRDGIKLTTLLLLL</sequence>
<dbReference type="AlphaFoldDB" id="A0AA86RW09"/>
<evidence type="ECO:0000313" key="2">
    <source>
        <dbReference type="Proteomes" id="UP001189624"/>
    </source>
</evidence>
<reference evidence="1" key="1">
    <citation type="submission" date="2023-10" db="EMBL/GenBank/DDBJ databases">
        <authorList>
            <person name="Domelevo Entfellner J.-B."/>
        </authorList>
    </citation>
    <scope>NUCLEOTIDE SEQUENCE</scope>
</reference>
<dbReference type="EMBL" id="OY731398">
    <property type="protein sequence ID" value="CAJ1859405.1"/>
    <property type="molecule type" value="Genomic_DNA"/>
</dbReference>
<keyword evidence="2" id="KW-1185">Reference proteome</keyword>
<evidence type="ECO:0000313" key="1">
    <source>
        <dbReference type="EMBL" id="CAJ1859405.1"/>
    </source>
</evidence>
<accession>A0AA86RW09</accession>
<protein>
    <submittedName>
        <fullName evidence="1">Uncharacterized protein</fullName>
    </submittedName>
</protein>